<evidence type="ECO:0000313" key="3">
    <source>
        <dbReference type="Proteomes" id="UP001066276"/>
    </source>
</evidence>
<feature type="transmembrane region" description="Helical" evidence="1">
    <location>
        <begin position="16"/>
        <end position="39"/>
    </location>
</feature>
<dbReference type="Proteomes" id="UP001066276">
    <property type="component" value="Chromosome 2_1"/>
</dbReference>
<keyword evidence="3" id="KW-1185">Reference proteome</keyword>
<sequence length="111" mass="11733">MRPPSWFLGVTELVRIFFLLTRSGVLPLLCFLLGGPLVLGPPLVPGLFKARFCSGPVLGPQSRSTRAASSAAGHSPSKARLACRSSPMVLHPGLGFLSLGSSVVCQYLKDL</sequence>
<proteinExistence type="predicted"/>
<dbReference type="EMBL" id="JANPWB010000003">
    <property type="protein sequence ID" value="KAJ1199991.1"/>
    <property type="molecule type" value="Genomic_DNA"/>
</dbReference>
<reference evidence="2" key="1">
    <citation type="journal article" date="2022" name="bioRxiv">
        <title>Sequencing and chromosome-scale assembly of the giantPleurodeles waltlgenome.</title>
        <authorList>
            <person name="Brown T."/>
            <person name="Elewa A."/>
            <person name="Iarovenko S."/>
            <person name="Subramanian E."/>
            <person name="Araus A.J."/>
            <person name="Petzold A."/>
            <person name="Susuki M."/>
            <person name="Suzuki K.-i.T."/>
            <person name="Hayashi T."/>
            <person name="Toyoda A."/>
            <person name="Oliveira C."/>
            <person name="Osipova E."/>
            <person name="Leigh N.D."/>
            <person name="Simon A."/>
            <person name="Yun M.H."/>
        </authorList>
    </citation>
    <scope>NUCLEOTIDE SEQUENCE</scope>
    <source>
        <strain evidence="2">20211129_DDA</strain>
        <tissue evidence="2">Liver</tissue>
    </source>
</reference>
<keyword evidence="1" id="KW-0812">Transmembrane</keyword>
<evidence type="ECO:0000256" key="1">
    <source>
        <dbReference type="SAM" id="Phobius"/>
    </source>
</evidence>
<keyword evidence="1" id="KW-1133">Transmembrane helix</keyword>
<keyword evidence="1" id="KW-0472">Membrane</keyword>
<evidence type="ECO:0000313" key="2">
    <source>
        <dbReference type="EMBL" id="KAJ1199991.1"/>
    </source>
</evidence>
<comment type="caution">
    <text evidence="2">The sequence shown here is derived from an EMBL/GenBank/DDBJ whole genome shotgun (WGS) entry which is preliminary data.</text>
</comment>
<protein>
    <submittedName>
        <fullName evidence="2">Uncharacterized protein</fullName>
    </submittedName>
</protein>
<gene>
    <name evidence="2" type="ORF">NDU88_003821</name>
</gene>
<dbReference type="AlphaFoldDB" id="A0AAV7VHY6"/>
<organism evidence="2 3">
    <name type="scientific">Pleurodeles waltl</name>
    <name type="common">Iberian ribbed newt</name>
    <dbReference type="NCBI Taxonomy" id="8319"/>
    <lineage>
        <taxon>Eukaryota</taxon>
        <taxon>Metazoa</taxon>
        <taxon>Chordata</taxon>
        <taxon>Craniata</taxon>
        <taxon>Vertebrata</taxon>
        <taxon>Euteleostomi</taxon>
        <taxon>Amphibia</taxon>
        <taxon>Batrachia</taxon>
        <taxon>Caudata</taxon>
        <taxon>Salamandroidea</taxon>
        <taxon>Salamandridae</taxon>
        <taxon>Pleurodelinae</taxon>
        <taxon>Pleurodeles</taxon>
    </lineage>
</organism>
<accession>A0AAV7VHY6</accession>
<name>A0AAV7VHY6_PLEWA</name>